<reference evidence="1" key="1">
    <citation type="submission" date="2022-11" db="EMBL/GenBank/DDBJ databases">
        <authorList>
            <person name="Petersen C."/>
        </authorList>
    </citation>
    <scope>NUCLEOTIDE SEQUENCE</scope>
    <source>
        <strain evidence="1">IBT 30761</strain>
    </source>
</reference>
<dbReference type="GeneID" id="81355821"/>
<name>A0A9W9FPB2_9EURO</name>
<dbReference type="Proteomes" id="UP001149074">
    <property type="component" value="Unassembled WGS sequence"/>
</dbReference>
<dbReference type="AlphaFoldDB" id="A0A9W9FPB2"/>
<protein>
    <submittedName>
        <fullName evidence="1">Uncharacterized protein</fullName>
    </submittedName>
</protein>
<keyword evidence="2" id="KW-1185">Reference proteome</keyword>
<organism evidence="1 2">
    <name type="scientific">Penicillium argentinense</name>
    <dbReference type="NCBI Taxonomy" id="1131581"/>
    <lineage>
        <taxon>Eukaryota</taxon>
        <taxon>Fungi</taxon>
        <taxon>Dikarya</taxon>
        <taxon>Ascomycota</taxon>
        <taxon>Pezizomycotina</taxon>
        <taxon>Eurotiomycetes</taxon>
        <taxon>Eurotiomycetidae</taxon>
        <taxon>Eurotiales</taxon>
        <taxon>Aspergillaceae</taxon>
        <taxon>Penicillium</taxon>
    </lineage>
</organism>
<accession>A0A9W9FPB2</accession>
<evidence type="ECO:0000313" key="2">
    <source>
        <dbReference type="Proteomes" id="UP001149074"/>
    </source>
</evidence>
<reference evidence="1" key="2">
    <citation type="journal article" date="2023" name="IMA Fungus">
        <title>Comparative genomic study of the Penicillium genus elucidates a diverse pangenome and 15 lateral gene transfer events.</title>
        <authorList>
            <person name="Petersen C."/>
            <person name="Sorensen T."/>
            <person name="Nielsen M.R."/>
            <person name="Sondergaard T.E."/>
            <person name="Sorensen J.L."/>
            <person name="Fitzpatrick D.A."/>
            <person name="Frisvad J.C."/>
            <person name="Nielsen K.L."/>
        </authorList>
    </citation>
    <scope>NUCLEOTIDE SEQUENCE</scope>
    <source>
        <strain evidence="1">IBT 30761</strain>
    </source>
</reference>
<comment type="caution">
    <text evidence="1">The sequence shown here is derived from an EMBL/GenBank/DDBJ whole genome shotgun (WGS) entry which is preliminary data.</text>
</comment>
<sequence>MDQNGPGWISLIRPGESGPEWTVGRMGSFTDMDSAPWIIDITVILPRNRVAIPPARLSSQQAVRLRNPRLPQRGHGSHSLVALRQGPALAMPSSILGEEWLTHHYWVHRFRPVHRVHL</sequence>
<dbReference type="EMBL" id="JAPQKI010000004">
    <property type="protein sequence ID" value="KAJ5103819.1"/>
    <property type="molecule type" value="Genomic_DNA"/>
</dbReference>
<evidence type="ECO:0000313" key="1">
    <source>
        <dbReference type="EMBL" id="KAJ5103819.1"/>
    </source>
</evidence>
<gene>
    <name evidence="1" type="ORF">N7532_004348</name>
</gene>
<proteinExistence type="predicted"/>
<dbReference type="RefSeq" id="XP_056477199.1">
    <property type="nucleotide sequence ID" value="XM_056616842.1"/>
</dbReference>